<evidence type="ECO:0000256" key="3">
    <source>
        <dbReference type="ARBA" id="ARBA00023055"/>
    </source>
</evidence>
<evidence type="ECO:0000313" key="10">
    <source>
        <dbReference type="Proteomes" id="UP001396334"/>
    </source>
</evidence>
<evidence type="ECO:0000256" key="4">
    <source>
        <dbReference type="ARBA" id="ARBA00023121"/>
    </source>
</evidence>
<keyword evidence="2" id="KW-0813">Transport</keyword>
<reference evidence="9 10" key="1">
    <citation type="journal article" date="2024" name="G3 (Bethesda)">
        <title>Genome assembly of Hibiscus sabdariffa L. provides insights into metabolisms of medicinal natural products.</title>
        <authorList>
            <person name="Kim T."/>
        </authorList>
    </citation>
    <scope>NUCLEOTIDE SEQUENCE [LARGE SCALE GENOMIC DNA]</scope>
    <source>
        <strain evidence="9">TK-2024</strain>
        <tissue evidence="9">Old leaves</tissue>
    </source>
</reference>
<dbReference type="Proteomes" id="UP001396334">
    <property type="component" value="Unassembled WGS sequence"/>
</dbReference>
<evidence type="ECO:0000256" key="1">
    <source>
        <dbReference type="ARBA" id="ARBA00004370"/>
    </source>
</evidence>
<keyword evidence="4" id="KW-0446">Lipid-binding</keyword>
<evidence type="ECO:0000259" key="7">
    <source>
        <dbReference type="PROSITE" id="PS50004"/>
    </source>
</evidence>
<dbReference type="PANTHER" id="PTHR47042">
    <property type="entry name" value="C2 DOMAIN-CONTAINING PROTEIN-LIKE"/>
    <property type="match status" value="1"/>
</dbReference>
<dbReference type="InterPro" id="IPR052847">
    <property type="entry name" value="Ext_Synaptotagmin/KAHRP-like"/>
</dbReference>
<keyword evidence="10" id="KW-1185">Reference proteome</keyword>
<evidence type="ECO:0000256" key="6">
    <source>
        <dbReference type="SAM" id="MobiDB-lite"/>
    </source>
</evidence>
<comment type="subcellular location">
    <subcellularLocation>
        <location evidence="1">Membrane</location>
    </subcellularLocation>
</comment>
<proteinExistence type="predicted"/>
<feature type="compositionally biased region" description="Polar residues" evidence="6">
    <location>
        <begin position="683"/>
        <end position="708"/>
    </location>
</feature>
<dbReference type="InterPro" id="IPR035892">
    <property type="entry name" value="C2_domain_sf"/>
</dbReference>
<dbReference type="PANTHER" id="PTHR47042:SF4">
    <property type="entry name" value="OS02G0313700 PROTEIN"/>
    <property type="match status" value="1"/>
</dbReference>
<dbReference type="CDD" id="cd21669">
    <property type="entry name" value="SMP_SF"/>
    <property type="match status" value="1"/>
</dbReference>
<dbReference type="SMART" id="SM00239">
    <property type="entry name" value="C2"/>
    <property type="match status" value="1"/>
</dbReference>
<dbReference type="InterPro" id="IPR000008">
    <property type="entry name" value="C2_dom"/>
</dbReference>
<evidence type="ECO:0000256" key="2">
    <source>
        <dbReference type="ARBA" id="ARBA00022448"/>
    </source>
</evidence>
<sequence>MGHKSTETSCRGATLRCDDTMGISADGSDGMSSNDAPSHNRDDNDTKLVLVPMMDTTTSDGVRVTSNEPMVELIADTTTNDSGLGGVHKVADAEPIATSVGDVPLDDYVETQSLPTEAFNDNGSPSNETVKLSHEVIPNDNSSVIEVHERYVMRLRKKLEHEERKQSYRRRVLSESESVRWLNHATEKIWPICIEQIASQKILLPIIPWFLEKYKPWAAKEAVVQHLYLGRNAPLITEMRVLHQCSDDDDLVLELGLHFLTADDMSAVLAVKLRKRLGFGMWAKLHITSMHIEAKVMIGVKFLRQWPFIGRLRLCFVEPPYFQMTVKPIFTHGLDVTEVPGIARWLDKLLSLAFKETLVEPNMLVVDFEKFSTSQAGNWFFVHEKQPPAQVKVEVIEAADMKPSDSNGLADPYVKGQVGLYRFKTKTHKKTLSPKWREEFMIPIFSWDTPIVLTLEVLDKDHFVDDTLGKCTVNIRDFRGGQRHDIWLPLQNSKMGRVHLAITALEENTKGSNGAVDVNAINEEDALKSLSAKASDKGSCSPISSKKSPNLPDHFEPINIEGQQETGIWVHQPGSEVSQTWEPRKGKASSIETEIQGVSNDSLGGNLSAGSGSPKSDSSGSLDAKRNRVKCGLQKIRVAFNRSKSDCPPRSLKDVAQSPVANLGVVVDKEVLEKLVQEHNLLRPSTNNISNEQNEGSSSATESNSETPSKMRGMARFLKRAEKSARRIKRAFSIRKRAEKSAHRTKCVLSIKGGKSRESPMVDQDFAIESESSADEFATPLEVKGLPAISNTVSTSCGNADAQELAIVPVPSNQVKRATTSAGRKRDDNQVSNSMKLSNAMTKTPKSNFLKHTWSARNRSRRHK</sequence>
<accession>A0ABR2U9X4</accession>
<feature type="region of interest" description="Disordered" evidence="6">
    <location>
        <begin position="21"/>
        <end position="44"/>
    </location>
</feature>
<evidence type="ECO:0000256" key="5">
    <source>
        <dbReference type="ARBA" id="ARBA00023136"/>
    </source>
</evidence>
<dbReference type="Pfam" id="PF00168">
    <property type="entry name" value="C2"/>
    <property type="match status" value="1"/>
</dbReference>
<dbReference type="CDD" id="cd00030">
    <property type="entry name" value="C2"/>
    <property type="match status" value="1"/>
</dbReference>
<feature type="compositionally biased region" description="Polar residues" evidence="6">
    <location>
        <begin position="830"/>
        <end position="847"/>
    </location>
</feature>
<name>A0ABR2U9X4_9ROSI</name>
<feature type="region of interest" description="Disordered" evidence="6">
    <location>
        <begin position="815"/>
        <end position="864"/>
    </location>
</feature>
<keyword evidence="3" id="KW-0445">Lipid transport</keyword>
<feature type="region of interest" description="Disordered" evidence="6">
    <location>
        <begin position="532"/>
        <end position="555"/>
    </location>
</feature>
<feature type="domain" description="C2" evidence="7">
    <location>
        <begin position="370"/>
        <end position="488"/>
    </location>
</feature>
<dbReference type="EMBL" id="JBBPBN010000001">
    <property type="protein sequence ID" value="KAK9046486.1"/>
    <property type="molecule type" value="Genomic_DNA"/>
</dbReference>
<comment type="caution">
    <text evidence="9">The sequence shown here is derived from an EMBL/GenBank/DDBJ whole genome shotgun (WGS) entry which is preliminary data.</text>
</comment>
<evidence type="ECO:0008006" key="11">
    <source>
        <dbReference type="Google" id="ProtNLM"/>
    </source>
</evidence>
<feature type="region of interest" description="Disordered" evidence="6">
    <location>
        <begin position="596"/>
        <end position="626"/>
    </location>
</feature>
<dbReference type="SUPFAM" id="SSF49562">
    <property type="entry name" value="C2 domain (Calcium/lipid-binding domain, CaLB)"/>
    <property type="match status" value="1"/>
</dbReference>
<dbReference type="Gene3D" id="2.60.40.150">
    <property type="entry name" value="C2 domain"/>
    <property type="match status" value="1"/>
</dbReference>
<feature type="compositionally biased region" description="Low complexity" evidence="6">
    <location>
        <begin position="599"/>
        <end position="621"/>
    </location>
</feature>
<feature type="region of interest" description="Disordered" evidence="6">
    <location>
        <begin position="683"/>
        <end position="712"/>
    </location>
</feature>
<evidence type="ECO:0000313" key="9">
    <source>
        <dbReference type="EMBL" id="KAK9046486.1"/>
    </source>
</evidence>
<keyword evidence="5" id="KW-0472">Membrane</keyword>
<dbReference type="InterPro" id="IPR031468">
    <property type="entry name" value="SMP_LBD"/>
</dbReference>
<dbReference type="PROSITE" id="PS51847">
    <property type="entry name" value="SMP"/>
    <property type="match status" value="1"/>
</dbReference>
<gene>
    <name evidence="9" type="ORF">V6N11_052373</name>
</gene>
<evidence type="ECO:0000259" key="8">
    <source>
        <dbReference type="PROSITE" id="PS51847"/>
    </source>
</evidence>
<feature type="domain" description="SMP-LTD" evidence="8">
    <location>
        <begin position="175"/>
        <end position="369"/>
    </location>
</feature>
<dbReference type="PROSITE" id="PS50004">
    <property type="entry name" value="C2"/>
    <property type="match status" value="1"/>
</dbReference>
<organism evidence="9 10">
    <name type="scientific">Hibiscus sabdariffa</name>
    <name type="common">roselle</name>
    <dbReference type="NCBI Taxonomy" id="183260"/>
    <lineage>
        <taxon>Eukaryota</taxon>
        <taxon>Viridiplantae</taxon>
        <taxon>Streptophyta</taxon>
        <taxon>Embryophyta</taxon>
        <taxon>Tracheophyta</taxon>
        <taxon>Spermatophyta</taxon>
        <taxon>Magnoliopsida</taxon>
        <taxon>eudicotyledons</taxon>
        <taxon>Gunneridae</taxon>
        <taxon>Pentapetalae</taxon>
        <taxon>rosids</taxon>
        <taxon>malvids</taxon>
        <taxon>Malvales</taxon>
        <taxon>Malvaceae</taxon>
        <taxon>Malvoideae</taxon>
        <taxon>Hibiscus</taxon>
    </lineage>
</organism>
<protein>
    <recommendedName>
        <fullName evidence="11">C2 domain-containing protein</fullName>
    </recommendedName>
</protein>